<dbReference type="GO" id="GO:0005829">
    <property type="term" value="C:cytosol"/>
    <property type="evidence" value="ECO:0000318"/>
    <property type="project" value="GO_Central"/>
</dbReference>
<dbReference type="InterPro" id="IPR029197">
    <property type="entry name" value="CKAP2_C"/>
</dbReference>
<feature type="region of interest" description="Disordered" evidence="6">
    <location>
        <begin position="405"/>
        <end position="437"/>
    </location>
</feature>
<feature type="region of interest" description="Disordered" evidence="6">
    <location>
        <begin position="1"/>
        <end position="152"/>
    </location>
</feature>
<dbReference type="EMBL" id="AHAT01006135">
    <property type="status" value="NOT_ANNOTATED_CDS"/>
    <property type="molecule type" value="Genomic_DNA"/>
</dbReference>
<keyword evidence="5" id="KW-0206">Cytoskeleton</keyword>
<evidence type="ECO:0000256" key="1">
    <source>
        <dbReference type="ARBA" id="ARBA00004245"/>
    </source>
</evidence>
<accession>W5NDS8</accession>
<feature type="compositionally biased region" description="Polar residues" evidence="6">
    <location>
        <begin position="54"/>
        <end position="66"/>
    </location>
</feature>
<feature type="domain" description="Cytoskeleton-associated protein 2 C-terminal" evidence="7">
    <location>
        <begin position="457"/>
        <end position="529"/>
    </location>
</feature>
<dbReference type="HOGENOM" id="CLU_504272_0_0_1"/>
<evidence type="ECO:0000313" key="9">
    <source>
        <dbReference type="Proteomes" id="UP000018468"/>
    </source>
</evidence>
<evidence type="ECO:0000313" key="8">
    <source>
        <dbReference type="Ensembl" id="ENSLOCP00000018787.1"/>
    </source>
</evidence>
<keyword evidence="4" id="KW-0597">Phosphoprotein</keyword>
<dbReference type="Pfam" id="PF15297">
    <property type="entry name" value="CKAP2_C"/>
    <property type="match status" value="2"/>
</dbReference>
<organism evidence="8 9">
    <name type="scientific">Lepisosteus oculatus</name>
    <name type="common">Spotted gar</name>
    <dbReference type="NCBI Taxonomy" id="7918"/>
    <lineage>
        <taxon>Eukaryota</taxon>
        <taxon>Metazoa</taxon>
        <taxon>Chordata</taxon>
        <taxon>Craniata</taxon>
        <taxon>Vertebrata</taxon>
        <taxon>Euteleostomi</taxon>
        <taxon>Actinopterygii</taxon>
        <taxon>Neopterygii</taxon>
        <taxon>Holostei</taxon>
        <taxon>Semionotiformes</taxon>
        <taxon>Lepisosteidae</taxon>
        <taxon>Lepisosteus</taxon>
    </lineage>
</organism>
<feature type="compositionally biased region" description="Polar residues" evidence="6">
    <location>
        <begin position="1"/>
        <end position="15"/>
    </location>
</feature>
<evidence type="ECO:0000256" key="2">
    <source>
        <dbReference type="ARBA" id="ARBA00009468"/>
    </source>
</evidence>
<evidence type="ECO:0000256" key="5">
    <source>
        <dbReference type="ARBA" id="ARBA00023212"/>
    </source>
</evidence>
<dbReference type="EMBL" id="AHAT01006136">
    <property type="status" value="NOT_ANNOTATED_CDS"/>
    <property type="molecule type" value="Genomic_DNA"/>
</dbReference>
<dbReference type="EMBL" id="AHAT01006137">
    <property type="status" value="NOT_ANNOTATED_CDS"/>
    <property type="molecule type" value="Genomic_DNA"/>
</dbReference>
<keyword evidence="9" id="KW-1185">Reference proteome</keyword>
<dbReference type="PANTHER" id="PTHR47078:SF1">
    <property type="entry name" value="CYTOSKELETON-ASSOCIATED PROTEIN 2-LIKE"/>
    <property type="match status" value="1"/>
</dbReference>
<dbReference type="InterPro" id="IPR052855">
    <property type="entry name" value="CKAP2-like"/>
</dbReference>
<dbReference type="AlphaFoldDB" id="W5NDS8"/>
<evidence type="ECO:0000259" key="7">
    <source>
        <dbReference type="Pfam" id="PF15297"/>
    </source>
</evidence>
<dbReference type="GeneTree" id="ENSGT00530000063691"/>
<evidence type="ECO:0000256" key="6">
    <source>
        <dbReference type="SAM" id="MobiDB-lite"/>
    </source>
</evidence>
<feature type="region of interest" description="Disordered" evidence="6">
    <location>
        <begin position="190"/>
        <end position="257"/>
    </location>
</feature>
<dbReference type="Ensembl" id="ENSLOCT00000018819.1">
    <property type="protein sequence ID" value="ENSLOCP00000018787.1"/>
    <property type="gene ID" value="ENSLOCG00000015267.1"/>
</dbReference>
<comment type="similarity">
    <text evidence="2">Belongs to the CKAP2 family.</text>
</comment>
<evidence type="ECO:0000256" key="3">
    <source>
        <dbReference type="ARBA" id="ARBA00022490"/>
    </source>
</evidence>
<protein>
    <recommendedName>
        <fullName evidence="7">Cytoskeleton-associated protein 2 C-terminal domain-containing protein</fullName>
    </recommendedName>
</protein>
<dbReference type="STRING" id="7918.ENSLOCP00000018787"/>
<feature type="compositionally biased region" description="Basic and acidic residues" evidence="6">
    <location>
        <begin position="118"/>
        <end position="132"/>
    </location>
</feature>
<name>W5NDS8_LEPOC</name>
<dbReference type="Bgee" id="ENSLOCG00000015267">
    <property type="expression patterns" value="Expressed in ovary and 12 other cell types or tissues"/>
</dbReference>
<dbReference type="GO" id="GO:0072686">
    <property type="term" value="C:mitotic spindle"/>
    <property type="evidence" value="ECO:0000318"/>
    <property type="project" value="GO_Central"/>
</dbReference>
<feature type="compositionally biased region" description="Polar residues" evidence="6">
    <location>
        <begin position="238"/>
        <end position="253"/>
    </location>
</feature>
<reference evidence="9" key="1">
    <citation type="submission" date="2011-12" db="EMBL/GenBank/DDBJ databases">
        <title>The Draft Genome of Lepisosteus oculatus.</title>
        <authorList>
            <consortium name="The Broad Institute Genome Assembly &amp; Analysis Group"/>
            <consortium name="Computational R&amp;D Group"/>
            <consortium name="and Sequencing Platform"/>
            <person name="Di Palma F."/>
            <person name="Alfoldi J."/>
            <person name="Johnson J."/>
            <person name="Berlin A."/>
            <person name="Gnerre S."/>
            <person name="Jaffe D."/>
            <person name="MacCallum I."/>
            <person name="Young S."/>
            <person name="Walker B.J."/>
            <person name="Lander E.S."/>
            <person name="Lindblad-Toh K."/>
        </authorList>
    </citation>
    <scope>NUCLEOTIDE SEQUENCE [LARGE SCALE GENOMIC DNA]</scope>
</reference>
<evidence type="ECO:0000256" key="4">
    <source>
        <dbReference type="ARBA" id="ARBA00022553"/>
    </source>
</evidence>
<dbReference type="InParanoid" id="W5NDS8"/>
<dbReference type="GO" id="GO:0005813">
    <property type="term" value="C:centrosome"/>
    <property type="evidence" value="ECO:0000318"/>
    <property type="project" value="GO_Central"/>
</dbReference>
<sequence>MSASQAPVQLATNSGPAKAARRELAQRKPQVPSARGAHSSRVGIRISAPGASQGPASVQTGSTGETQLEELQRRHSALKRALGRAASVGGREPGLSGAGSSDAHSKAKGSSPLKTLAARREKPRAVPAESRRSQKSSGATEVQQPGVCGAAVGNSWRTGAKAAGVGQQGIRGGAAAPGRRHTFVVREPVGRGQLPHRCASSFSSRNTAPAQVPTKSAQQGQDPGPKRQEPARNATIRAGTSRTAAEQGSTELTKAQEERMRRLQEWREAKGIAYKRPPMPTPRRSVKKPAASRQSFWSAMEEEDRLGRLAAERIDDCLRLLREGRESREVLAVLSQVPSVEKFAMYWVCRARLMERDGDCEVLALFEEAVRVVQEPIEELRTIVFEILKKKKTINSFQKPFQMKSISMTSQQAETDKEGDQSESNIPGVPRNDPVTPKIVGAKIRGAKNGSSVVKGRQQQQQRDPVQLDGQELRFFTPVRRSLRIERAAPRYPAALQERDPCVASLQELLAEEEGSGPPLYVYRENEALNDQIHIELLES</sequence>
<comment type="subcellular location">
    <subcellularLocation>
        <location evidence="1">Cytoplasm</location>
        <location evidence="1">Cytoskeleton</location>
    </subcellularLocation>
</comment>
<dbReference type="Proteomes" id="UP000018468">
    <property type="component" value="Linkage group LG1"/>
</dbReference>
<feature type="compositionally biased region" description="Polar residues" evidence="6">
    <location>
        <begin position="200"/>
        <end position="221"/>
    </location>
</feature>
<reference evidence="8" key="3">
    <citation type="submission" date="2025-09" db="UniProtKB">
        <authorList>
            <consortium name="Ensembl"/>
        </authorList>
    </citation>
    <scope>IDENTIFICATION</scope>
</reference>
<reference evidence="8" key="2">
    <citation type="submission" date="2025-08" db="UniProtKB">
        <authorList>
            <consortium name="Ensembl"/>
        </authorList>
    </citation>
    <scope>IDENTIFICATION</scope>
</reference>
<keyword evidence="3" id="KW-0963">Cytoplasm</keyword>
<proteinExistence type="inferred from homology"/>
<feature type="domain" description="Cytoskeleton-associated protein 2 C-terminal" evidence="7">
    <location>
        <begin position="244"/>
        <end position="393"/>
    </location>
</feature>
<dbReference type="eggNOG" id="ENOG502RZUT">
    <property type="taxonomic scope" value="Eukaryota"/>
</dbReference>
<dbReference type="PANTHER" id="PTHR47078">
    <property type="entry name" value="CYTOSKELETON-ASSOCIATED PROTEIN 2-LIKE"/>
    <property type="match status" value="1"/>
</dbReference>